<organism evidence="2 3">
    <name type="scientific">Chlamydia caviae (strain ATCC VR-813 / DSM 19441 / 03DC25 / GPIC)</name>
    <name type="common">Chlamydophila caviae</name>
    <dbReference type="NCBI Taxonomy" id="227941"/>
    <lineage>
        <taxon>Bacteria</taxon>
        <taxon>Pseudomonadati</taxon>
        <taxon>Chlamydiota</taxon>
        <taxon>Chlamydiia</taxon>
        <taxon>Chlamydiales</taxon>
        <taxon>Chlamydiaceae</taxon>
        <taxon>Chlamydia/Chlamydophila group</taxon>
        <taxon>Chlamydia</taxon>
    </lineage>
</organism>
<protein>
    <submittedName>
        <fullName evidence="2">Uncharacterized protein</fullName>
    </submittedName>
</protein>
<keyword evidence="1" id="KW-1133">Transmembrane helix</keyword>
<keyword evidence="3" id="KW-1185">Reference proteome</keyword>
<dbReference type="RefSeq" id="WP_011006956.1">
    <property type="nucleotide sequence ID" value="NC_003361.3"/>
</dbReference>
<dbReference type="HOGENOM" id="CLU_085960_0_0_0"/>
<dbReference type="STRING" id="227941.CCA_01004"/>
<sequence>MTTSLCSKFPSLRPGAFSPLLKTCCNKIRQNTEDVQDNVTSCSSKIQQIQQNCSNKCRKEMMKLHDGLCLLGDTLGTVGAATMIAKTATDANALSTLNKLSSLETACGIAMGASSCVDVAALGVQLFTGAMFYEVDAQTGNFVLQTKTVQLEDGTQRVVPSRVLRSPLCIAGKITRLASKAIGSVVFADELKLVSLGKRAATLGGVASCLSAVSSACCAADDAVDIVSLVRSPTGDLSTEELSERRQTLRMKFFALLCNLVDLVTEGVCLCLSFVPALLGSHALLIVGIFLLLSAVFNFVRDFVGF</sequence>
<dbReference type="Proteomes" id="UP000002193">
    <property type="component" value="Chromosome"/>
</dbReference>
<reference evidence="2 3" key="1">
    <citation type="journal article" date="2003" name="Nucleic Acids Res.">
        <title>Genome sequence of Chlamydophila caviae (Chlamydia psittaci GPIC): examining the role of niche-specific genes in the evolution of the Chlamydiaceae.</title>
        <authorList>
            <person name="Read T.D."/>
            <person name="Myers G.S.A."/>
            <person name="Brunham R.C."/>
            <person name="Nelson W.C."/>
            <person name="Paulsen I.T."/>
            <person name="Heidelberg J.F."/>
            <person name="Holtzapple E.K."/>
            <person name="Khouri H.M."/>
            <person name="Federova N.B."/>
            <person name="Carty H.A."/>
            <person name="Umayam L.A."/>
            <person name="Haft D.H."/>
            <person name="Peterson J.D."/>
            <person name="Beanan M.J."/>
            <person name="White O."/>
            <person name="Salzberg S.L."/>
            <person name="Hsia R.-C."/>
            <person name="McClarty G."/>
            <person name="Rank R.G."/>
            <person name="Bavoil P.M."/>
            <person name="Fraser C.M."/>
        </authorList>
    </citation>
    <scope>NUCLEOTIDE SEQUENCE [LARGE SCALE GENOMIC DNA]</scope>
    <source>
        <strain evidence="3">ATCC VR-813 / DSM 19441 / 03DC25 / GPIC</strain>
    </source>
</reference>
<name>Q821D8_CHLCV</name>
<dbReference type="EMBL" id="AE015925">
    <property type="protein sequence ID" value="AAP05743.1"/>
    <property type="molecule type" value="Genomic_DNA"/>
</dbReference>
<evidence type="ECO:0000313" key="2">
    <source>
        <dbReference type="EMBL" id="AAP05743.1"/>
    </source>
</evidence>
<accession>Q821D8</accession>
<evidence type="ECO:0000256" key="1">
    <source>
        <dbReference type="SAM" id="Phobius"/>
    </source>
</evidence>
<keyword evidence="1" id="KW-0472">Membrane</keyword>
<evidence type="ECO:0000313" key="3">
    <source>
        <dbReference type="Proteomes" id="UP000002193"/>
    </source>
</evidence>
<proteinExistence type="predicted"/>
<feature type="transmembrane region" description="Helical" evidence="1">
    <location>
        <begin position="281"/>
        <end position="300"/>
    </location>
</feature>
<keyword evidence="1" id="KW-0812">Transmembrane</keyword>
<dbReference type="AlphaFoldDB" id="Q821D8"/>
<gene>
    <name evidence="2" type="ordered locus">CCA_01004</name>
</gene>
<dbReference type="KEGG" id="cca:CCA_01004"/>